<feature type="transmembrane region" description="Helical" evidence="6">
    <location>
        <begin position="178"/>
        <end position="199"/>
    </location>
</feature>
<evidence type="ECO:0000256" key="1">
    <source>
        <dbReference type="ARBA" id="ARBA00004141"/>
    </source>
</evidence>
<dbReference type="SMART" id="SM00530">
    <property type="entry name" value="HTH_XRE"/>
    <property type="match status" value="1"/>
</dbReference>
<evidence type="ECO:0000256" key="4">
    <source>
        <dbReference type="ARBA" id="ARBA00023136"/>
    </source>
</evidence>
<dbReference type="EMBL" id="CP035758">
    <property type="protein sequence ID" value="QBD75051.1"/>
    <property type="molecule type" value="Genomic_DNA"/>
</dbReference>
<feature type="transmembrane region" description="Helical" evidence="6">
    <location>
        <begin position="112"/>
        <end position="131"/>
    </location>
</feature>
<organism evidence="8 9">
    <name type="scientific">Ktedonosporobacter rubrisoli</name>
    <dbReference type="NCBI Taxonomy" id="2509675"/>
    <lineage>
        <taxon>Bacteria</taxon>
        <taxon>Bacillati</taxon>
        <taxon>Chloroflexota</taxon>
        <taxon>Ktedonobacteria</taxon>
        <taxon>Ktedonobacterales</taxon>
        <taxon>Ktedonosporobacteraceae</taxon>
        <taxon>Ktedonosporobacter</taxon>
    </lineage>
</organism>
<dbReference type="Pfam" id="PF09685">
    <property type="entry name" value="MamF_MmsF"/>
    <property type="match status" value="1"/>
</dbReference>
<dbReference type="GO" id="GO:0003677">
    <property type="term" value="F:DNA binding"/>
    <property type="evidence" value="ECO:0007669"/>
    <property type="project" value="InterPro"/>
</dbReference>
<comment type="subcellular location">
    <subcellularLocation>
        <location evidence="1">Membrane</location>
        <topology evidence="1">Multi-pass membrane protein</topology>
    </subcellularLocation>
</comment>
<dbReference type="GO" id="GO:0016020">
    <property type="term" value="C:membrane"/>
    <property type="evidence" value="ECO:0007669"/>
    <property type="project" value="UniProtKB-SubCell"/>
</dbReference>
<sequence length="229" mass="25684">MKSSEHLKNERLQRGWSQARLAELIGTDAGNVSRWERGFSSPSPYFRERLCQLYDKSARDLGFLPGELAEEGTNEVNGSASSSQLLQPGEEQASSAAHTRQRELALTFEQRLFACLSYAFGWLTGLLVLLFHRSDRFVTFHSLQAISFFCGIHLIMLLCALTAPFTEHSLPLTLLRNICGPLTVLLGLIAWIVAMIQAARGNYYQLPLVGPHCKRLALFLSTRSQEARR</sequence>
<dbReference type="PANTHER" id="PTHR36460:SF1">
    <property type="entry name" value="UPF0132 DOMAIN PROTEIN (AFU_ORTHOLOGUE AFUA_3G10255)"/>
    <property type="match status" value="1"/>
</dbReference>
<feature type="region of interest" description="Disordered" evidence="5">
    <location>
        <begin position="73"/>
        <end position="92"/>
    </location>
</feature>
<dbReference type="CDD" id="cd00093">
    <property type="entry name" value="HTH_XRE"/>
    <property type="match status" value="1"/>
</dbReference>
<evidence type="ECO:0000256" key="6">
    <source>
        <dbReference type="SAM" id="Phobius"/>
    </source>
</evidence>
<name>A0A4V0YY56_KTERU</name>
<gene>
    <name evidence="8" type="ORF">EPA93_03190</name>
</gene>
<keyword evidence="3 6" id="KW-1133">Transmembrane helix</keyword>
<evidence type="ECO:0000313" key="9">
    <source>
        <dbReference type="Proteomes" id="UP000290365"/>
    </source>
</evidence>
<evidence type="ECO:0000256" key="5">
    <source>
        <dbReference type="SAM" id="MobiDB-lite"/>
    </source>
</evidence>
<dbReference type="InterPro" id="IPR010982">
    <property type="entry name" value="Lambda_DNA-bd_dom_sf"/>
</dbReference>
<dbReference type="PROSITE" id="PS50943">
    <property type="entry name" value="HTH_CROC1"/>
    <property type="match status" value="1"/>
</dbReference>
<evidence type="ECO:0000256" key="3">
    <source>
        <dbReference type="ARBA" id="ARBA00022989"/>
    </source>
</evidence>
<accession>A0A4V0YY56</accession>
<dbReference type="PANTHER" id="PTHR36460">
    <property type="entry name" value="UPF0132 DOMAIN PROTEIN (AFU_ORTHOLOGUE AFUA_3G10255)"/>
    <property type="match status" value="1"/>
</dbReference>
<evidence type="ECO:0000259" key="7">
    <source>
        <dbReference type="PROSITE" id="PS50943"/>
    </source>
</evidence>
<dbReference type="SUPFAM" id="SSF47413">
    <property type="entry name" value="lambda repressor-like DNA-binding domains"/>
    <property type="match status" value="1"/>
</dbReference>
<dbReference type="Pfam" id="PF01381">
    <property type="entry name" value="HTH_3"/>
    <property type="match status" value="1"/>
</dbReference>
<keyword evidence="4 6" id="KW-0472">Membrane</keyword>
<dbReference type="Proteomes" id="UP000290365">
    <property type="component" value="Chromosome"/>
</dbReference>
<feature type="transmembrane region" description="Helical" evidence="6">
    <location>
        <begin position="143"/>
        <end position="166"/>
    </location>
</feature>
<evidence type="ECO:0000313" key="8">
    <source>
        <dbReference type="EMBL" id="QBD75051.1"/>
    </source>
</evidence>
<feature type="compositionally biased region" description="Polar residues" evidence="5">
    <location>
        <begin position="74"/>
        <end position="92"/>
    </location>
</feature>
<evidence type="ECO:0000256" key="2">
    <source>
        <dbReference type="ARBA" id="ARBA00022692"/>
    </source>
</evidence>
<dbReference type="InterPro" id="IPR019109">
    <property type="entry name" value="MamF_MmsF"/>
</dbReference>
<dbReference type="AlphaFoldDB" id="A0A4V0YY56"/>
<dbReference type="OrthoDB" id="140831at2"/>
<dbReference type="Gene3D" id="1.10.260.40">
    <property type="entry name" value="lambda repressor-like DNA-binding domains"/>
    <property type="match status" value="1"/>
</dbReference>
<reference evidence="8 9" key="1">
    <citation type="submission" date="2019-01" db="EMBL/GenBank/DDBJ databases">
        <title>Ktedonosporobacter rubrisoli SCAWS-G2.</title>
        <authorList>
            <person name="Huang Y."/>
            <person name="Yan B."/>
        </authorList>
    </citation>
    <scope>NUCLEOTIDE SEQUENCE [LARGE SCALE GENOMIC DNA]</scope>
    <source>
        <strain evidence="8 9">SCAWS-G2</strain>
    </source>
</reference>
<feature type="domain" description="HTH cro/C1-type" evidence="7">
    <location>
        <begin position="7"/>
        <end position="61"/>
    </location>
</feature>
<dbReference type="RefSeq" id="WP_129885650.1">
    <property type="nucleotide sequence ID" value="NZ_CP035758.1"/>
</dbReference>
<keyword evidence="9" id="KW-1185">Reference proteome</keyword>
<protein>
    <submittedName>
        <fullName evidence="8">Helix-turn-helix domain-containing protein</fullName>
    </submittedName>
</protein>
<dbReference type="KEGG" id="kbs:EPA93_03190"/>
<dbReference type="InterPro" id="IPR001387">
    <property type="entry name" value="Cro/C1-type_HTH"/>
</dbReference>
<proteinExistence type="predicted"/>
<keyword evidence="2 6" id="KW-0812">Transmembrane</keyword>